<evidence type="ECO:0000313" key="1">
    <source>
        <dbReference type="EMBL" id="QRD02055.1"/>
    </source>
</evidence>
<accession>A0A7U2FB50</accession>
<evidence type="ECO:0000313" key="2">
    <source>
        <dbReference type="Proteomes" id="UP000663193"/>
    </source>
</evidence>
<dbReference type="Proteomes" id="UP000663193">
    <property type="component" value="Chromosome 13"/>
</dbReference>
<protein>
    <submittedName>
        <fullName evidence="1">Uncharacterized protein</fullName>
    </submittedName>
</protein>
<proteinExistence type="predicted"/>
<dbReference type="AlphaFoldDB" id="A0A7U2FB50"/>
<reference evidence="2" key="1">
    <citation type="journal article" date="2021" name="BMC Genomics">
        <title>Chromosome-level genome assembly and manually-curated proteome of model necrotroph Parastagonospora nodorum Sn15 reveals a genome-wide trove of candidate effector homologs, and redundancy of virulence-related functions within an accessory chromosome.</title>
        <authorList>
            <person name="Bertazzoni S."/>
            <person name="Jones D.A.B."/>
            <person name="Phan H.T."/>
            <person name="Tan K.-C."/>
            <person name="Hane J.K."/>
        </authorList>
    </citation>
    <scope>NUCLEOTIDE SEQUENCE [LARGE SCALE GENOMIC DNA]</scope>
    <source>
        <strain evidence="2">SN15 / ATCC MYA-4574 / FGSC 10173)</strain>
    </source>
</reference>
<name>A0A7U2FB50_PHANO</name>
<sequence length="117" mass="13003">MKIDTKNVASNKLAGKTARPFSRRRHLGLANISIRARCATPSCSCNRDISNRGIGLVVTLFTLYSKRSRQSTVDYESSKPILEHLSYFHRLSDIIEKKPSGSDCVPPLSILFGVTHV</sequence>
<dbReference type="EMBL" id="CP069035">
    <property type="protein sequence ID" value="QRD02055.1"/>
    <property type="molecule type" value="Genomic_DNA"/>
</dbReference>
<organism evidence="1 2">
    <name type="scientific">Phaeosphaeria nodorum (strain SN15 / ATCC MYA-4574 / FGSC 10173)</name>
    <name type="common">Glume blotch fungus</name>
    <name type="synonym">Parastagonospora nodorum</name>
    <dbReference type="NCBI Taxonomy" id="321614"/>
    <lineage>
        <taxon>Eukaryota</taxon>
        <taxon>Fungi</taxon>
        <taxon>Dikarya</taxon>
        <taxon>Ascomycota</taxon>
        <taxon>Pezizomycotina</taxon>
        <taxon>Dothideomycetes</taxon>
        <taxon>Pleosporomycetidae</taxon>
        <taxon>Pleosporales</taxon>
        <taxon>Pleosporineae</taxon>
        <taxon>Phaeosphaeriaceae</taxon>
        <taxon>Parastagonospora</taxon>
    </lineage>
</organism>
<gene>
    <name evidence="1" type="ORF">JI435_440150</name>
</gene>
<dbReference type="VEuPathDB" id="FungiDB:JI435_440150"/>
<keyword evidence="2" id="KW-1185">Reference proteome</keyword>